<dbReference type="Pfam" id="PF13302">
    <property type="entry name" value="Acetyltransf_3"/>
    <property type="match status" value="1"/>
</dbReference>
<dbReference type="PROSITE" id="PS51186">
    <property type="entry name" value="GNAT"/>
    <property type="match status" value="1"/>
</dbReference>
<dbReference type="Proteomes" id="UP001329313">
    <property type="component" value="Chromosome"/>
</dbReference>
<dbReference type="KEGG" id="mliy:RYJ27_00140"/>
<dbReference type="PANTHER" id="PTHR43328">
    <property type="entry name" value="ACETYLTRANSFERASE-RELATED"/>
    <property type="match status" value="1"/>
</dbReference>
<protein>
    <submittedName>
        <fullName evidence="2">GNAT family N-acetyltransferase</fullName>
    </submittedName>
</protein>
<organism evidence="2 3">
    <name type="scientific">Microbacterium limosum</name>
    <dbReference type="NCBI Taxonomy" id="3079935"/>
    <lineage>
        <taxon>Bacteria</taxon>
        <taxon>Bacillati</taxon>
        <taxon>Actinomycetota</taxon>
        <taxon>Actinomycetes</taxon>
        <taxon>Micrococcales</taxon>
        <taxon>Microbacteriaceae</taxon>
        <taxon>Microbacterium</taxon>
    </lineage>
</organism>
<dbReference type="InterPro" id="IPR016181">
    <property type="entry name" value="Acyl_CoA_acyltransferase"/>
</dbReference>
<dbReference type="RefSeq" id="WP_330170790.1">
    <property type="nucleotide sequence ID" value="NZ_CP137080.1"/>
</dbReference>
<sequence>MAHVSLRGVEDDDLDAIFEMMREPDARRMAAFTAEHPDDRAEFDEWIVRHRDAPGVDMFVVTEDGGFAGTAALFTVDDDREVTLWIAAHAWHRGVASEALRLLVDREPDRPLYARVAAHNGAAVAVLEHGGFTEVSRSTVFAPGVGDDVDELVYTLLPTLDGR</sequence>
<dbReference type="InterPro" id="IPR000182">
    <property type="entry name" value="GNAT_dom"/>
</dbReference>
<keyword evidence="3" id="KW-1185">Reference proteome</keyword>
<reference evidence="2 3" key="1">
    <citation type="submission" date="2023-10" db="EMBL/GenBank/DDBJ databases">
        <title>Y20.</title>
        <authorList>
            <person name="Zhang G."/>
            <person name="Ding Y."/>
        </authorList>
    </citation>
    <scope>NUCLEOTIDE SEQUENCE [LARGE SCALE GENOMIC DNA]</scope>
    <source>
        <strain evidence="2 3">Y20</strain>
    </source>
</reference>
<evidence type="ECO:0000313" key="2">
    <source>
        <dbReference type="EMBL" id="WOQ69696.1"/>
    </source>
</evidence>
<proteinExistence type="predicted"/>
<gene>
    <name evidence="2" type="ORF">RYJ27_00140</name>
</gene>
<evidence type="ECO:0000259" key="1">
    <source>
        <dbReference type="PROSITE" id="PS51186"/>
    </source>
</evidence>
<dbReference type="AlphaFoldDB" id="A0AAU0MGS6"/>
<name>A0AAU0MGS6_9MICO</name>
<evidence type="ECO:0000313" key="3">
    <source>
        <dbReference type="Proteomes" id="UP001329313"/>
    </source>
</evidence>
<feature type="domain" description="N-acetyltransferase" evidence="1">
    <location>
        <begin position="4"/>
        <end position="159"/>
    </location>
</feature>
<dbReference type="GO" id="GO:0016747">
    <property type="term" value="F:acyltransferase activity, transferring groups other than amino-acyl groups"/>
    <property type="evidence" value="ECO:0007669"/>
    <property type="project" value="InterPro"/>
</dbReference>
<accession>A0AAU0MGS6</accession>
<dbReference type="EMBL" id="CP137080">
    <property type="protein sequence ID" value="WOQ69696.1"/>
    <property type="molecule type" value="Genomic_DNA"/>
</dbReference>
<dbReference type="Gene3D" id="3.40.630.30">
    <property type="match status" value="1"/>
</dbReference>
<dbReference type="PANTHER" id="PTHR43328:SF1">
    <property type="entry name" value="N-ACETYLTRANSFERASE DOMAIN-CONTAINING PROTEIN"/>
    <property type="match status" value="1"/>
</dbReference>
<dbReference type="SUPFAM" id="SSF55729">
    <property type="entry name" value="Acyl-CoA N-acyltransferases (Nat)"/>
    <property type="match status" value="1"/>
</dbReference>